<gene>
    <name evidence="2" type="ORF">M378DRAFT_11235</name>
</gene>
<evidence type="ECO:0000313" key="2">
    <source>
        <dbReference type="EMBL" id="KIL64918.1"/>
    </source>
</evidence>
<reference evidence="2 3" key="1">
    <citation type="submission" date="2014-04" db="EMBL/GenBank/DDBJ databases">
        <title>Evolutionary Origins and Diversification of the Mycorrhizal Mutualists.</title>
        <authorList>
            <consortium name="DOE Joint Genome Institute"/>
            <consortium name="Mycorrhizal Genomics Consortium"/>
            <person name="Kohler A."/>
            <person name="Kuo A."/>
            <person name="Nagy L.G."/>
            <person name="Floudas D."/>
            <person name="Copeland A."/>
            <person name="Barry K.W."/>
            <person name="Cichocki N."/>
            <person name="Veneault-Fourrey C."/>
            <person name="LaButti K."/>
            <person name="Lindquist E.A."/>
            <person name="Lipzen A."/>
            <person name="Lundell T."/>
            <person name="Morin E."/>
            <person name="Murat C."/>
            <person name="Riley R."/>
            <person name="Ohm R."/>
            <person name="Sun H."/>
            <person name="Tunlid A."/>
            <person name="Henrissat B."/>
            <person name="Grigoriev I.V."/>
            <person name="Hibbett D.S."/>
            <person name="Martin F."/>
        </authorList>
    </citation>
    <scope>NUCLEOTIDE SEQUENCE [LARGE SCALE GENOMIC DNA]</scope>
    <source>
        <strain evidence="2 3">Koide BX008</strain>
    </source>
</reference>
<accession>A0A0C2X828</accession>
<name>A0A0C2X828_AMAMK</name>
<feature type="region of interest" description="Disordered" evidence="1">
    <location>
        <begin position="27"/>
        <end position="96"/>
    </location>
</feature>
<evidence type="ECO:0000313" key="3">
    <source>
        <dbReference type="Proteomes" id="UP000054549"/>
    </source>
</evidence>
<sequence length="309" mass="34485">MPVHGQCRSKTPSDLQPIWTVRTASRVSNHAAPPVTSSLVKHEVLRPSTTAEEETSRGTSGGKRNLTRRRSTASQPSVGSITEPIPKFPGVNEHGAGLEGELTRLSIDKARNVAVHSKSQQNAANTRMNHYPWLGVATTMTAYRKVIVQSESVAWSCYRGTRGSERMGFRISWDGARQQPAEAYRSHSDHGSLERGPAWTAASAREAFHVHICYLVRSFVTDDNYNRHSPESIHSVADYDVSPYEGHHRPHNQLPPSPSIPLNRVKRSSTDDCGVPNWRAWGKLEGWPLAEERANLFRLLTRNGTTIWR</sequence>
<protein>
    <submittedName>
        <fullName evidence="2">Uncharacterized protein</fullName>
    </submittedName>
</protein>
<dbReference type="HOGENOM" id="CLU_900063_0_0_1"/>
<evidence type="ECO:0000256" key="1">
    <source>
        <dbReference type="SAM" id="MobiDB-lite"/>
    </source>
</evidence>
<dbReference type="EMBL" id="KN818246">
    <property type="protein sequence ID" value="KIL64918.1"/>
    <property type="molecule type" value="Genomic_DNA"/>
</dbReference>
<keyword evidence="3" id="KW-1185">Reference proteome</keyword>
<dbReference type="AlphaFoldDB" id="A0A0C2X828"/>
<proteinExistence type="predicted"/>
<dbReference type="InParanoid" id="A0A0C2X828"/>
<organism evidence="2 3">
    <name type="scientific">Amanita muscaria (strain Koide BX008)</name>
    <dbReference type="NCBI Taxonomy" id="946122"/>
    <lineage>
        <taxon>Eukaryota</taxon>
        <taxon>Fungi</taxon>
        <taxon>Dikarya</taxon>
        <taxon>Basidiomycota</taxon>
        <taxon>Agaricomycotina</taxon>
        <taxon>Agaricomycetes</taxon>
        <taxon>Agaricomycetidae</taxon>
        <taxon>Agaricales</taxon>
        <taxon>Pluteineae</taxon>
        <taxon>Amanitaceae</taxon>
        <taxon>Amanita</taxon>
    </lineage>
</organism>
<dbReference type="Proteomes" id="UP000054549">
    <property type="component" value="Unassembled WGS sequence"/>
</dbReference>
<feature type="region of interest" description="Disordered" evidence="1">
    <location>
        <begin position="244"/>
        <end position="266"/>
    </location>
</feature>